<name>A0A6S6TH72_9BACT</name>
<proteinExistence type="predicted"/>
<feature type="chain" id="PRO_5028100416" description="Periplasmic protein" evidence="1">
    <location>
        <begin position="18"/>
        <end position="264"/>
    </location>
</feature>
<dbReference type="EMBL" id="CACVAR010000309">
    <property type="protein sequence ID" value="CAA6820212.1"/>
    <property type="molecule type" value="Genomic_DNA"/>
</dbReference>
<evidence type="ECO:0000256" key="1">
    <source>
        <dbReference type="SAM" id="SignalP"/>
    </source>
</evidence>
<dbReference type="AlphaFoldDB" id="A0A6S6TH72"/>
<keyword evidence="1" id="KW-0732">Signal</keyword>
<gene>
    <name evidence="2" type="ORF">HELGO_WM21309</name>
</gene>
<evidence type="ECO:0000313" key="2">
    <source>
        <dbReference type="EMBL" id="CAA6820212.1"/>
    </source>
</evidence>
<feature type="signal peptide" evidence="1">
    <location>
        <begin position="1"/>
        <end position="17"/>
    </location>
</feature>
<accession>A0A6S6TH72</accession>
<protein>
    <recommendedName>
        <fullName evidence="3">Periplasmic protein</fullName>
    </recommendedName>
</protein>
<organism evidence="2">
    <name type="scientific">uncultured Sulfurovum sp</name>
    <dbReference type="NCBI Taxonomy" id="269237"/>
    <lineage>
        <taxon>Bacteria</taxon>
        <taxon>Pseudomonadati</taxon>
        <taxon>Campylobacterota</taxon>
        <taxon>Epsilonproteobacteria</taxon>
        <taxon>Campylobacterales</taxon>
        <taxon>Sulfurovaceae</taxon>
        <taxon>Sulfurovum</taxon>
        <taxon>environmental samples</taxon>
    </lineage>
</organism>
<reference evidence="2" key="1">
    <citation type="submission" date="2020-01" db="EMBL/GenBank/DDBJ databases">
        <authorList>
            <person name="Meier V. D."/>
            <person name="Meier V D."/>
        </authorList>
    </citation>
    <scope>NUCLEOTIDE SEQUENCE</scope>
    <source>
        <strain evidence="2">HLG_WM_MAG_03</strain>
    </source>
</reference>
<evidence type="ECO:0008006" key="3">
    <source>
        <dbReference type="Google" id="ProtNLM"/>
    </source>
</evidence>
<sequence length="264" mass="30081">MHKILITIFLLSLQLLAFNFSSTPKQISAYYIAPSQNLNLVTSKLKSNGFTILAITNILEKYNVITITNKELQNTNSYMATLQINVNSKEIRVQNPSYLAAAYLGKDYTYGQFKSTVNALENVLGKLNDSDQKANFETLSEYSFMYGLPKREDTLSIKKGSDIIKRLTDSKANEYLAYTLTLPNGNILVGHKLKVKTNKFLKIINQEKNVQLLPYESMINGQEVSIMNPKYYLALSLPMLSFHEFMQIASVPDRIYRNIKKAYQ</sequence>